<comment type="caution">
    <text evidence="1">The sequence shown here is derived from an EMBL/GenBank/DDBJ whole genome shotgun (WGS) entry which is preliminary data.</text>
</comment>
<dbReference type="RefSeq" id="WP_083072400.1">
    <property type="nucleotide sequence ID" value="NZ_AP022615.1"/>
</dbReference>
<evidence type="ECO:0000313" key="1">
    <source>
        <dbReference type="EMBL" id="ORA75889.1"/>
    </source>
</evidence>
<dbReference type="EMBL" id="MVHR01000003">
    <property type="protein sequence ID" value="ORA75889.1"/>
    <property type="molecule type" value="Genomic_DNA"/>
</dbReference>
<dbReference type="Proteomes" id="UP000192566">
    <property type="component" value="Unassembled WGS sequence"/>
</dbReference>
<proteinExistence type="predicted"/>
<gene>
    <name evidence="1" type="ORF">BST25_02480</name>
</gene>
<accession>A0A1X0DUI0</accession>
<sequence>MSRRFRNTYTGYSIGCAIVWAVILATVSSAADSTTRHTFMLVFWGWWIGWLSATIARAVYPPPKRRVGP</sequence>
<name>A0A1X0DUI0_MYCHE</name>
<organism evidence="1 2">
    <name type="scientific">Mycobacterium heidelbergense</name>
    <dbReference type="NCBI Taxonomy" id="53376"/>
    <lineage>
        <taxon>Bacteria</taxon>
        <taxon>Bacillati</taxon>
        <taxon>Actinomycetota</taxon>
        <taxon>Actinomycetes</taxon>
        <taxon>Mycobacteriales</taxon>
        <taxon>Mycobacteriaceae</taxon>
        <taxon>Mycobacterium</taxon>
        <taxon>Mycobacterium simiae complex</taxon>
    </lineage>
</organism>
<protein>
    <submittedName>
        <fullName evidence="1">Uncharacterized protein</fullName>
    </submittedName>
</protein>
<evidence type="ECO:0000313" key="2">
    <source>
        <dbReference type="Proteomes" id="UP000192566"/>
    </source>
</evidence>
<reference evidence="1 2" key="1">
    <citation type="submission" date="2017-02" db="EMBL/GenBank/DDBJ databases">
        <title>The new phylogeny of genus Mycobacterium.</title>
        <authorList>
            <person name="Tortoli E."/>
            <person name="Trovato A."/>
            <person name="Cirillo D.M."/>
        </authorList>
    </citation>
    <scope>NUCLEOTIDE SEQUENCE [LARGE SCALE GENOMIC DNA]</scope>
    <source>
        <strain evidence="1 2">DSM 44471</strain>
    </source>
</reference>
<dbReference type="AlphaFoldDB" id="A0A1X0DUI0"/>
<dbReference type="STRING" id="53376.BST25_02480"/>
<dbReference type="OrthoDB" id="4747837at2"/>
<keyword evidence="2" id="KW-1185">Reference proteome</keyword>